<dbReference type="InterPro" id="IPR024759">
    <property type="entry name" value="UvrB_YAD/RRR_dom"/>
</dbReference>
<evidence type="ECO:0000256" key="1">
    <source>
        <dbReference type="ARBA" id="ARBA00004496"/>
    </source>
</evidence>
<keyword evidence="5 12" id="KW-0227">DNA damage</keyword>
<keyword evidence="8 12" id="KW-0267">Excision nuclease</keyword>
<dbReference type="NCBIfam" id="TIGR00631">
    <property type="entry name" value="uvrb"/>
    <property type="match status" value="1"/>
</dbReference>
<evidence type="ECO:0000259" key="15">
    <source>
        <dbReference type="PROSITE" id="PS50151"/>
    </source>
</evidence>
<dbReference type="InterPro" id="IPR027417">
    <property type="entry name" value="P-loop_NTPase"/>
</dbReference>
<dbReference type="EMBL" id="JADIMX010000029">
    <property type="protein sequence ID" value="MBO8433966.1"/>
    <property type="molecule type" value="Genomic_DNA"/>
</dbReference>
<evidence type="ECO:0000256" key="14">
    <source>
        <dbReference type="SAM" id="Coils"/>
    </source>
</evidence>
<comment type="subcellular location">
    <subcellularLocation>
        <location evidence="1 12 13">Cytoplasm</location>
    </subcellularLocation>
</comment>
<proteinExistence type="inferred from homology"/>
<dbReference type="GO" id="GO:0016887">
    <property type="term" value="F:ATP hydrolysis activity"/>
    <property type="evidence" value="ECO:0007669"/>
    <property type="project" value="InterPro"/>
</dbReference>
<dbReference type="Gene3D" id="3.40.50.300">
    <property type="entry name" value="P-loop containing nucleotide triphosphate hydrolases"/>
    <property type="match status" value="3"/>
</dbReference>
<dbReference type="InterPro" id="IPR004807">
    <property type="entry name" value="UvrB"/>
</dbReference>
<evidence type="ECO:0000256" key="3">
    <source>
        <dbReference type="ARBA" id="ARBA00022490"/>
    </source>
</evidence>
<dbReference type="InterPro" id="IPR001943">
    <property type="entry name" value="UVR_dom"/>
</dbReference>
<feature type="domain" description="Helicase C-terminal" evidence="17">
    <location>
        <begin position="430"/>
        <end position="596"/>
    </location>
</feature>
<comment type="function">
    <text evidence="12">The UvrABC repair system catalyzes the recognition and processing of DNA lesions. A damage recognition complex composed of 2 UvrA and 2 UvrB subunits scans DNA for abnormalities. Upon binding of the UvrA(2)B(2) complex to a putative damaged site, the DNA wraps around one UvrB monomer. DNA wrap is dependent on ATP binding by UvrB and probably causes local melting of the DNA helix, facilitating insertion of UvrB beta-hairpin between the DNA strands. Then UvrB probes one DNA strand for the presence of a lesion. If a lesion is found the UvrA subunits dissociate and the UvrB-DNA preincision complex is formed. This complex is subsequently bound by UvrC and the second UvrB is released. If no lesion is found, the DNA wraps around the other UvrB subunit that will check the other stand for damage.</text>
</comment>
<dbReference type="InterPro" id="IPR006935">
    <property type="entry name" value="Helicase/UvrB_N"/>
</dbReference>
<dbReference type="PROSITE" id="PS50151">
    <property type="entry name" value="UVR"/>
    <property type="match status" value="1"/>
</dbReference>
<sequence length="661" mass="76078">MDKPFKIHSEYKPTGDQPEAIDKLVKGFENGEKFQTLLGVTGSGKTFTMANVIERIQKPTLVIAHNKTLAAQLYNEFKEFFPENAVEYFVSYYDYYQPEAYVPSTDTYIEKDSSVNDEIDKLRHSATSALFERKDVLIVASVSCIYGLGDPEDYKELMISLRTGMEKDRDDVIRKLIEIQYDRNDMDFQRGTFRVRGDVLEIIPAGKSESAIRVDFFGDEIEKITEIDILTGEIIGERNHVAIFPASHYVTTQDKLKIAIERIEKELEERLDELRREDKLLEAQRLEQRTNYDIEMMKEMGFCSGIENYSRHLSLREAGSTPNTLIDFFPDDFLIIADESHVSIPQIRGMYEGDRSRKTTLVDFGFRLPSALDNRPLKFDEFESKINQMLFVSATPSVYEKEHSQNTVEQIIRPTGLLDPLIDVRPIDGQIDDLLNEVRATTEKGDKVLITTLTKKMAERLTDYMKEAGVRVRYLHSDIDTLERLEIIRDLRMGVFDVLVGINLLREGLDIPEVSLVAILDADKEGFLRSETSLIQTIGRAARNACGRVIMYADVMTDSMRKAIEETARRRKIQEEYNELHGIIPKTIKKKVHDVIQATKTVDEKPKKGLDKDPESMSVDELKKYIKKLDKEMKREASDLNFERAVILRDEIIKLKQMLDE</sequence>
<evidence type="ECO:0000256" key="4">
    <source>
        <dbReference type="ARBA" id="ARBA00022741"/>
    </source>
</evidence>
<evidence type="ECO:0000256" key="5">
    <source>
        <dbReference type="ARBA" id="ARBA00022763"/>
    </source>
</evidence>
<dbReference type="GO" id="GO:0009381">
    <property type="term" value="F:excinuclease ABC activity"/>
    <property type="evidence" value="ECO:0007669"/>
    <property type="project" value="UniProtKB-UniRule"/>
</dbReference>
<evidence type="ECO:0000259" key="16">
    <source>
        <dbReference type="PROSITE" id="PS51192"/>
    </source>
</evidence>
<dbReference type="SUPFAM" id="SSF46600">
    <property type="entry name" value="C-terminal UvrC-binding domain of UvrB"/>
    <property type="match status" value="1"/>
</dbReference>
<dbReference type="InterPro" id="IPR014001">
    <property type="entry name" value="Helicase_ATP-bd"/>
</dbReference>
<dbReference type="SMART" id="SM00487">
    <property type="entry name" value="DEXDc"/>
    <property type="match status" value="1"/>
</dbReference>
<name>A0A9D9DWW2_9FIRM</name>
<feature type="domain" description="UVR" evidence="15">
    <location>
        <begin position="623"/>
        <end position="658"/>
    </location>
</feature>
<dbReference type="CDD" id="cd17916">
    <property type="entry name" value="DEXHc_UvrB"/>
    <property type="match status" value="1"/>
</dbReference>
<dbReference type="Pfam" id="PF04851">
    <property type="entry name" value="ResIII"/>
    <property type="match status" value="1"/>
</dbReference>
<evidence type="ECO:0000256" key="10">
    <source>
        <dbReference type="ARBA" id="ARBA00026033"/>
    </source>
</evidence>
<keyword evidence="3 12" id="KW-0963">Cytoplasm</keyword>
<dbReference type="PROSITE" id="PS51194">
    <property type="entry name" value="HELICASE_CTER"/>
    <property type="match status" value="1"/>
</dbReference>
<dbReference type="GO" id="GO:0005737">
    <property type="term" value="C:cytoplasm"/>
    <property type="evidence" value="ECO:0007669"/>
    <property type="project" value="UniProtKB-SubCell"/>
</dbReference>
<feature type="short sequence motif" description="Beta-hairpin" evidence="12">
    <location>
        <begin position="92"/>
        <end position="115"/>
    </location>
</feature>
<feature type="domain" description="Helicase ATP-binding" evidence="16">
    <location>
        <begin position="26"/>
        <end position="160"/>
    </location>
</feature>
<evidence type="ECO:0000256" key="9">
    <source>
        <dbReference type="ARBA" id="ARBA00023204"/>
    </source>
</evidence>
<dbReference type="AlphaFoldDB" id="A0A9D9DWW2"/>
<dbReference type="Pfam" id="PF12344">
    <property type="entry name" value="UvrB"/>
    <property type="match status" value="1"/>
</dbReference>
<dbReference type="GO" id="GO:0009432">
    <property type="term" value="P:SOS response"/>
    <property type="evidence" value="ECO:0007669"/>
    <property type="project" value="UniProtKB-UniRule"/>
</dbReference>
<reference evidence="18" key="1">
    <citation type="submission" date="2020-10" db="EMBL/GenBank/DDBJ databases">
        <authorList>
            <person name="Gilroy R."/>
        </authorList>
    </citation>
    <scope>NUCLEOTIDE SEQUENCE</scope>
    <source>
        <strain evidence="18">F6-4510</strain>
    </source>
</reference>
<evidence type="ECO:0000256" key="12">
    <source>
        <dbReference type="HAMAP-Rule" id="MF_00204"/>
    </source>
</evidence>
<reference evidence="18" key="2">
    <citation type="journal article" date="2021" name="PeerJ">
        <title>Extensive microbial diversity within the chicken gut microbiome revealed by metagenomics and culture.</title>
        <authorList>
            <person name="Gilroy R."/>
            <person name="Ravi A."/>
            <person name="Getino M."/>
            <person name="Pursley I."/>
            <person name="Horton D.L."/>
            <person name="Alikhan N.F."/>
            <person name="Baker D."/>
            <person name="Gharbi K."/>
            <person name="Hall N."/>
            <person name="Watson M."/>
            <person name="Adriaenssens E.M."/>
            <person name="Foster-Nyarko E."/>
            <person name="Jarju S."/>
            <person name="Secka A."/>
            <person name="Antonio M."/>
            <person name="Oren A."/>
            <person name="Chaudhuri R.R."/>
            <person name="La Ragione R."/>
            <person name="Hildebrand F."/>
            <person name="Pallen M.J."/>
        </authorList>
    </citation>
    <scope>NUCLEOTIDE SEQUENCE</scope>
    <source>
        <strain evidence="18">F6-4510</strain>
    </source>
</reference>
<dbReference type="Pfam" id="PF00271">
    <property type="entry name" value="Helicase_C"/>
    <property type="match status" value="1"/>
</dbReference>
<dbReference type="PROSITE" id="PS51192">
    <property type="entry name" value="HELICASE_ATP_BIND_1"/>
    <property type="match status" value="1"/>
</dbReference>
<organism evidence="18 19">
    <name type="scientific">Candidatus Fimicola merdigallinarum</name>
    <dbReference type="NCBI Taxonomy" id="2840819"/>
    <lineage>
        <taxon>Bacteria</taxon>
        <taxon>Bacillati</taxon>
        <taxon>Bacillota</taxon>
        <taxon>Clostridia</taxon>
        <taxon>Lachnospirales</taxon>
        <taxon>Lachnospiraceae</taxon>
        <taxon>Lachnospiraceae incertae sedis</taxon>
        <taxon>Candidatus Fimicola</taxon>
    </lineage>
</organism>
<comment type="domain">
    <text evidence="12">The beta-hairpin motif is involved in DNA binding.</text>
</comment>
<dbReference type="SUPFAM" id="SSF52540">
    <property type="entry name" value="P-loop containing nucleoside triphosphate hydrolases"/>
    <property type="match status" value="2"/>
</dbReference>
<keyword evidence="6 12" id="KW-0228">DNA excision</keyword>
<dbReference type="GO" id="GO:0009380">
    <property type="term" value="C:excinuclease repair complex"/>
    <property type="evidence" value="ECO:0007669"/>
    <property type="project" value="InterPro"/>
</dbReference>
<keyword evidence="14" id="KW-0175">Coiled coil</keyword>
<dbReference type="Gene3D" id="4.10.860.10">
    <property type="entry name" value="UVR domain"/>
    <property type="match status" value="1"/>
</dbReference>
<protein>
    <recommendedName>
        <fullName evidence="11 12">UvrABC system protein B</fullName>
        <shortName evidence="12">Protein UvrB</shortName>
    </recommendedName>
    <alternativeName>
        <fullName evidence="12">Excinuclease ABC subunit B</fullName>
    </alternativeName>
</protein>
<evidence type="ECO:0000256" key="7">
    <source>
        <dbReference type="ARBA" id="ARBA00022840"/>
    </source>
</evidence>
<accession>A0A9D9DWW2</accession>
<dbReference type="NCBIfam" id="NF003673">
    <property type="entry name" value="PRK05298.1"/>
    <property type="match status" value="1"/>
</dbReference>
<dbReference type="InterPro" id="IPR001650">
    <property type="entry name" value="Helicase_C-like"/>
</dbReference>
<comment type="subunit">
    <text evidence="10 12 13">Forms a heterotetramer with UvrA during the search for lesions. Interacts with UvrC in an incision complex.</text>
</comment>
<keyword evidence="7 12" id="KW-0067">ATP-binding</keyword>
<dbReference type="PANTHER" id="PTHR24029">
    <property type="entry name" value="UVRABC SYSTEM PROTEIN B"/>
    <property type="match status" value="1"/>
</dbReference>
<feature type="binding site" evidence="12">
    <location>
        <begin position="39"/>
        <end position="46"/>
    </location>
    <ligand>
        <name>ATP</name>
        <dbReference type="ChEBI" id="CHEBI:30616"/>
    </ligand>
</feature>
<dbReference type="Gene3D" id="6.10.140.240">
    <property type="match status" value="1"/>
</dbReference>
<dbReference type="GO" id="GO:0003677">
    <property type="term" value="F:DNA binding"/>
    <property type="evidence" value="ECO:0007669"/>
    <property type="project" value="UniProtKB-UniRule"/>
</dbReference>
<dbReference type="GO" id="GO:0005524">
    <property type="term" value="F:ATP binding"/>
    <property type="evidence" value="ECO:0007669"/>
    <property type="project" value="UniProtKB-UniRule"/>
</dbReference>
<keyword evidence="4 12" id="KW-0547">Nucleotide-binding</keyword>
<dbReference type="HAMAP" id="MF_00204">
    <property type="entry name" value="UvrB"/>
    <property type="match status" value="1"/>
</dbReference>
<evidence type="ECO:0000256" key="13">
    <source>
        <dbReference type="RuleBase" id="RU003587"/>
    </source>
</evidence>
<evidence type="ECO:0000313" key="19">
    <source>
        <dbReference type="Proteomes" id="UP000823611"/>
    </source>
</evidence>
<evidence type="ECO:0000256" key="8">
    <source>
        <dbReference type="ARBA" id="ARBA00022881"/>
    </source>
</evidence>
<dbReference type="Proteomes" id="UP000823611">
    <property type="component" value="Unassembled WGS sequence"/>
</dbReference>
<feature type="coiled-coil region" evidence="14">
    <location>
        <begin position="253"/>
        <end position="291"/>
    </location>
</feature>
<evidence type="ECO:0000259" key="17">
    <source>
        <dbReference type="PROSITE" id="PS51194"/>
    </source>
</evidence>
<evidence type="ECO:0000256" key="11">
    <source>
        <dbReference type="ARBA" id="ARBA00029504"/>
    </source>
</evidence>
<dbReference type="CDD" id="cd18790">
    <property type="entry name" value="SF2_C_UvrB"/>
    <property type="match status" value="1"/>
</dbReference>
<dbReference type="GO" id="GO:0006289">
    <property type="term" value="P:nucleotide-excision repair"/>
    <property type="evidence" value="ECO:0007669"/>
    <property type="project" value="UniProtKB-UniRule"/>
</dbReference>
<keyword evidence="12 13" id="KW-0742">SOS response</keyword>
<dbReference type="Pfam" id="PF02151">
    <property type="entry name" value="UVR"/>
    <property type="match status" value="1"/>
</dbReference>
<dbReference type="PANTHER" id="PTHR24029:SF0">
    <property type="entry name" value="UVRABC SYSTEM PROTEIN B"/>
    <property type="match status" value="1"/>
</dbReference>
<keyword evidence="9 12" id="KW-0234">DNA repair</keyword>
<evidence type="ECO:0000313" key="18">
    <source>
        <dbReference type="EMBL" id="MBO8433966.1"/>
    </source>
</evidence>
<dbReference type="InterPro" id="IPR041471">
    <property type="entry name" value="UvrB_inter"/>
</dbReference>
<comment type="caution">
    <text evidence="18">The sequence shown here is derived from an EMBL/GenBank/DDBJ whole genome shotgun (WGS) entry which is preliminary data.</text>
</comment>
<comment type="similarity">
    <text evidence="2 12 13">Belongs to the UvrB family.</text>
</comment>
<dbReference type="InterPro" id="IPR036876">
    <property type="entry name" value="UVR_dom_sf"/>
</dbReference>
<dbReference type="Pfam" id="PF17757">
    <property type="entry name" value="UvrB_inter"/>
    <property type="match status" value="1"/>
</dbReference>
<dbReference type="SMART" id="SM00490">
    <property type="entry name" value="HELICc"/>
    <property type="match status" value="1"/>
</dbReference>
<evidence type="ECO:0000256" key="6">
    <source>
        <dbReference type="ARBA" id="ARBA00022769"/>
    </source>
</evidence>
<evidence type="ECO:0000256" key="2">
    <source>
        <dbReference type="ARBA" id="ARBA00008533"/>
    </source>
</evidence>
<gene>
    <name evidence="12 18" type="primary">uvrB</name>
    <name evidence="18" type="ORF">IAC55_01420</name>
</gene>